<evidence type="ECO:0000313" key="5">
    <source>
        <dbReference type="Proteomes" id="UP000319010"/>
    </source>
</evidence>
<organism evidence="4 5">
    <name type="scientific">Actinomyces johnsonii</name>
    <dbReference type="NCBI Taxonomy" id="544581"/>
    <lineage>
        <taxon>Bacteria</taxon>
        <taxon>Bacillati</taxon>
        <taxon>Actinomycetota</taxon>
        <taxon>Actinomycetes</taxon>
        <taxon>Actinomycetales</taxon>
        <taxon>Actinomycetaceae</taxon>
        <taxon>Actinomyces</taxon>
    </lineage>
</organism>
<evidence type="ECO:0000313" key="4">
    <source>
        <dbReference type="EMBL" id="TQD41670.1"/>
    </source>
</evidence>
<sequence>MRVSNYDYPEDEFDVGEDDGPVPVGVHRAQVPRWRSWVPLLAIIVIVPALAWGAVTLFLNGTGGSGGSSGTASSSRPAQGGQATSTRASGEKSGKASQPADNKSADASAKPSASASASASSSGNVDFNTGVTVANGTSTSGLAKGASDKLTNGGFTAVNVTPGIYEGEEPAKSTVYFSSPENRPAAEEVGKKLGISNVVESAENAQSNPIVVILRDDYKP</sequence>
<dbReference type="Gene3D" id="3.30.70.2390">
    <property type="match status" value="1"/>
</dbReference>
<feature type="transmembrane region" description="Helical" evidence="2">
    <location>
        <begin position="37"/>
        <end position="59"/>
    </location>
</feature>
<dbReference type="Proteomes" id="UP000319010">
    <property type="component" value="Unassembled WGS sequence"/>
</dbReference>
<evidence type="ECO:0000256" key="1">
    <source>
        <dbReference type="SAM" id="MobiDB-lite"/>
    </source>
</evidence>
<feature type="compositionally biased region" description="Low complexity" evidence="1">
    <location>
        <begin position="99"/>
        <end position="122"/>
    </location>
</feature>
<feature type="region of interest" description="Disordered" evidence="1">
    <location>
        <begin position="64"/>
        <end position="127"/>
    </location>
</feature>
<dbReference type="Pfam" id="PF13399">
    <property type="entry name" value="LytR_C"/>
    <property type="match status" value="1"/>
</dbReference>
<keyword evidence="2" id="KW-0812">Transmembrane</keyword>
<comment type="caution">
    <text evidence="4">The sequence shown here is derived from an EMBL/GenBank/DDBJ whole genome shotgun (WGS) entry which is preliminary data.</text>
</comment>
<feature type="compositionally biased region" description="Acidic residues" evidence="1">
    <location>
        <begin position="8"/>
        <end position="20"/>
    </location>
</feature>
<proteinExistence type="predicted"/>
<keyword evidence="2" id="KW-0472">Membrane</keyword>
<evidence type="ECO:0000256" key="2">
    <source>
        <dbReference type="SAM" id="Phobius"/>
    </source>
</evidence>
<protein>
    <submittedName>
        <fullName evidence="4">LytR family transcriptional regulator</fullName>
    </submittedName>
</protein>
<dbReference type="RefSeq" id="WP_009232481.1">
    <property type="nucleotide sequence ID" value="NZ_JASPFB010000012.1"/>
</dbReference>
<gene>
    <name evidence="4" type="ORF">FK256_12595</name>
</gene>
<keyword evidence="2" id="KW-1133">Transmembrane helix</keyword>
<name>A0A507ZVD0_9ACTO</name>
<feature type="domain" description="LytR/CpsA/Psr regulator C-terminal" evidence="3">
    <location>
        <begin position="130"/>
        <end position="218"/>
    </location>
</feature>
<evidence type="ECO:0000259" key="3">
    <source>
        <dbReference type="Pfam" id="PF13399"/>
    </source>
</evidence>
<dbReference type="EMBL" id="VICB01000023">
    <property type="protein sequence ID" value="TQD41670.1"/>
    <property type="molecule type" value="Genomic_DNA"/>
</dbReference>
<feature type="region of interest" description="Disordered" evidence="1">
    <location>
        <begin position="1"/>
        <end position="20"/>
    </location>
</feature>
<dbReference type="InterPro" id="IPR027381">
    <property type="entry name" value="LytR/CpsA/Psr_C"/>
</dbReference>
<accession>A0A507ZVD0</accession>
<dbReference type="AlphaFoldDB" id="A0A507ZVD0"/>
<reference evidence="4 5" key="1">
    <citation type="submission" date="2019-06" db="EMBL/GenBank/DDBJ databases">
        <title>Draft genome sequence of Actinomyces johnsonii CCUG 34287T.</title>
        <authorList>
            <person name="Salva-Serra F."/>
            <person name="Cardew S."/>
            <person name="Moore E."/>
        </authorList>
    </citation>
    <scope>NUCLEOTIDE SEQUENCE [LARGE SCALE GENOMIC DNA]</scope>
    <source>
        <strain evidence="4 5">CCUG 34287</strain>
    </source>
</reference>